<keyword evidence="6 8" id="KW-0482">Metalloprotease</keyword>
<evidence type="ECO:0000256" key="9">
    <source>
        <dbReference type="SAM" id="MobiDB-lite"/>
    </source>
</evidence>
<keyword evidence="10" id="KW-1133">Transmembrane helix</keyword>
<keyword evidence="12" id="KW-1185">Reference proteome</keyword>
<feature type="active site" evidence="7">
    <location>
        <position position="319"/>
    </location>
</feature>
<feature type="transmembrane region" description="Helical" evidence="10">
    <location>
        <begin position="12"/>
        <end position="30"/>
    </location>
</feature>
<dbReference type="Proteomes" id="UP001054902">
    <property type="component" value="Unassembled WGS sequence"/>
</dbReference>
<comment type="caution">
    <text evidence="11">The sequence shown here is derived from an EMBL/GenBank/DDBJ whole genome shotgun (WGS) entry which is preliminary data.</text>
</comment>
<dbReference type="Gene3D" id="3.10.170.20">
    <property type="match status" value="1"/>
</dbReference>
<reference evidence="11 12" key="1">
    <citation type="journal article" date="2021" name="Sci. Rep.">
        <title>The genome of the diatom Chaetoceros tenuissimus carries an ancient integrated fragment of an extant virus.</title>
        <authorList>
            <person name="Hongo Y."/>
            <person name="Kimura K."/>
            <person name="Takaki Y."/>
            <person name="Yoshida Y."/>
            <person name="Baba S."/>
            <person name="Kobayashi G."/>
            <person name="Nagasaki K."/>
            <person name="Hano T."/>
            <person name="Tomaru Y."/>
        </authorList>
    </citation>
    <scope>NUCLEOTIDE SEQUENCE [LARGE SCALE GENOMIC DNA]</scope>
    <source>
        <strain evidence="11 12">NIES-3715</strain>
    </source>
</reference>
<keyword evidence="4" id="KW-0378">Hydrolase</keyword>
<dbReference type="GO" id="GO:0006508">
    <property type="term" value="P:proteolysis"/>
    <property type="evidence" value="ECO:0007669"/>
    <property type="project" value="UniProtKB-KW"/>
</dbReference>
<evidence type="ECO:0000256" key="6">
    <source>
        <dbReference type="ARBA" id="ARBA00023049"/>
    </source>
</evidence>
<dbReference type="EMBL" id="BLLK01000069">
    <property type="protein sequence ID" value="GFH60263.1"/>
    <property type="molecule type" value="Genomic_DNA"/>
</dbReference>
<comment type="cofactor">
    <cofactor evidence="8">
        <name>Zn(2+)</name>
        <dbReference type="ChEBI" id="CHEBI:29105"/>
    </cofactor>
    <text evidence="8">Binds 1 zinc ion per subunit.</text>
</comment>
<evidence type="ECO:0008006" key="13">
    <source>
        <dbReference type="Google" id="ProtNLM"/>
    </source>
</evidence>
<accession>A0AAD3D9H6</accession>
<dbReference type="GO" id="GO:0007155">
    <property type="term" value="P:cell adhesion"/>
    <property type="evidence" value="ECO:0007669"/>
    <property type="project" value="InterPro"/>
</dbReference>
<feature type="binding site" evidence="8">
    <location>
        <position position="318"/>
    </location>
    <ligand>
        <name>Zn(2+)</name>
        <dbReference type="ChEBI" id="CHEBI:29105"/>
        <note>catalytic</note>
    </ligand>
</feature>
<dbReference type="PANTHER" id="PTHR10942:SF0">
    <property type="entry name" value="LEISHMANOLYSIN-LIKE PEPTIDASE"/>
    <property type="match status" value="1"/>
</dbReference>
<dbReference type="PANTHER" id="PTHR10942">
    <property type="entry name" value="LEISHMANOLYSIN-LIKE PEPTIDASE"/>
    <property type="match status" value="1"/>
</dbReference>
<keyword evidence="3 8" id="KW-0479">Metal-binding</keyword>
<dbReference type="Gene3D" id="2.10.55.10">
    <property type="entry name" value="Leishmanolysin domain 3"/>
    <property type="match status" value="1"/>
</dbReference>
<sequence>MKRIRDGDVRDLGLLLLLLNLSSLFVFGLGRGHGMLPQQRIHSPKRLLDYGETHPWNTSSRELRHEHKSIGSSSRKRRRRKLSDETIIEEHLDLEDIQMWSVLSDEFRYEDEKYYQTEKIVSDKYESIRIHAALLQHESTGAQFLQDFERQHILEKIIRPSLNTWALALSVPPIHGNLTIDQKQLYDGQSCGPGIGSGFPSVLVPKDHITVGIADSDLVVYLSVSFREEIVDKAIKTYLENLPSENSIEEASQQVPIEDSSHNVLPHISTCSGTYLASATHCSTDQWDRPVAGIMNICIGPDFFEESNIERNKVAAVHELAHILGFSSHSLAHFRDFETGKPITKRDASGDVRDVEVECIGTSRTRRREKIPLPSRDILQFKNNVRGGLRVAQVVTPNVKAVVRNHFDCQTLEGAELESSAAHVSLYNSTQGFECISDHWERRLFKRDLMNPIIDSVSSSTHISPLTLAYFKDSGWYKVNVTRSAEPDLWGRASGCEFVEENCLGVDKEIPTFNEFFCTESRSHGCSDDMRGKARCRVGEYFDLIPEEYRYFNENPYIGGIDPYLDFCPVYDEHEETLCSRRGAKSAQMDEISKNSKCIHGNDNGKASEFCVPLVCSIEEKVPYLRVDGLWSKCEYEGQFISSWYDAHDYVICPNPLKACPSLFCPQNCFFDDFTGVCNYEDGSCSCPSNIWENNFDRCNSPNIFPTNTLHLSEIYINDTSTLDNEDKDIFNHVKRIFITMEPGEVLGFFATSLVAVGAIFVLGTVVVRFFKRPIFCPSLSNNKEWLTENVVARAFTGAENRRNNKDKMVASVLHNLRIESAVNGLQTEGIDERIFTRSEMPPLPVGLVRVVGVVGSRFVDDSVIPSGNDDGLTIEGTANDSRTSRNDDLNTINGIESGNAMIEMTSFPQRNTEDQTRFRGKFRTA</sequence>
<evidence type="ECO:0000256" key="2">
    <source>
        <dbReference type="ARBA" id="ARBA00022670"/>
    </source>
</evidence>
<evidence type="ECO:0000256" key="4">
    <source>
        <dbReference type="ARBA" id="ARBA00022801"/>
    </source>
</evidence>
<comment type="similarity">
    <text evidence="1">Belongs to the peptidase M8 family.</text>
</comment>
<dbReference type="InterPro" id="IPR001577">
    <property type="entry name" value="Peptidase_M8"/>
</dbReference>
<dbReference type="AlphaFoldDB" id="A0AAD3D9H6"/>
<dbReference type="Pfam" id="PF01457">
    <property type="entry name" value="Peptidase_M8"/>
    <property type="match status" value="2"/>
</dbReference>
<evidence type="ECO:0000313" key="11">
    <source>
        <dbReference type="EMBL" id="GFH60263.1"/>
    </source>
</evidence>
<feature type="region of interest" description="Disordered" evidence="9">
    <location>
        <begin position="870"/>
        <end position="893"/>
    </location>
</feature>
<dbReference type="GO" id="GO:0016020">
    <property type="term" value="C:membrane"/>
    <property type="evidence" value="ECO:0007669"/>
    <property type="project" value="InterPro"/>
</dbReference>
<evidence type="ECO:0000313" key="12">
    <source>
        <dbReference type="Proteomes" id="UP001054902"/>
    </source>
</evidence>
<feature type="binding site" evidence="8">
    <location>
        <position position="439"/>
    </location>
    <ligand>
        <name>Zn(2+)</name>
        <dbReference type="ChEBI" id="CHEBI:29105"/>
        <note>catalytic</note>
    </ligand>
</feature>
<dbReference type="Gene3D" id="3.90.132.10">
    <property type="entry name" value="Leishmanolysin , domain 2"/>
    <property type="match status" value="1"/>
</dbReference>
<evidence type="ECO:0000256" key="7">
    <source>
        <dbReference type="PIRSR" id="PIRSR601577-1"/>
    </source>
</evidence>
<evidence type="ECO:0000256" key="3">
    <source>
        <dbReference type="ARBA" id="ARBA00022723"/>
    </source>
</evidence>
<dbReference type="GO" id="GO:0004222">
    <property type="term" value="F:metalloendopeptidase activity"/>
    <property type="evidence" value="ECO:0007669"/>
    <property type="project" value="InterPro"/>
</dbReference>
<keyword evidence="10" id="KW-0812">Transmembrane</keyword>
<protein>
    <recommendedName>
        <fullName evidence="13">Leishmanolysin-like peptidase</fullName>
    </recommendedName>
</protein>
<organism evidence="11 12">
    <name type="scientific">Chaetoceros tenuissimus</name>
    <dbReference type="NCBI Taxonomy" id="426638"/>
    <lineage>
        <taxon>Eukaryota</taxon>
        <taxon>Sar</taxon>
        <taxon>Stramenopiles</taxon>
        <taxon>Ochrophyta</taxon>
        <taxon>Bacillariophyta</taxon>
        <taxon>Coscinodiscophyceae</taxon>
        <taxon>Chaetocerotophycidae</taxon>
        <taxon>Chaetocerotales</taxon>
        <taxon>Chaetocerotaceae</taxon>
        <taxon>Chaetoceros</taxon>
    </lineage>
</organism>
<evidence type="ECO:0000256" key="8">
    <source>
        <dbReference type="PIRSR" id="PIRSR601577-2"/>
    </source>
</evidence>
<dbReference type="GO" id="GO:0005737">
    <property type="term" value="C:cytoplasm"/>
    <property type="evidence" value="ECO:0007669"/>
    <property type="project" value="TreeGrafter"/>
</dbReference>
<keyword evidence="5 8" id="KW-0862">Zinc</keyword>
<name>A0AAD3D9H6_9STRA</name>
<keyword evidence="2" id="KW-0645">Protease</keyword>
<evidence type="ECO:0000256" key="10">
    <source>
        <dbReference type="SAM" id="Phobius"/>
    </source>
</evidence>
<dbReference type="GO" id="GO:0046872">
    <property type="term" value="F:metal ion binding"/>
    <property type="evidence" value="ECO:0007669"/>
    <property type="project" value="UniProtKB-KW"/>
</dbReference>
<feature type="binding site" evidence="8">
    <location>
        <position position="322"/>
    </location>
    <ligand>
        <name>Zn(2+)</name>
        <dbReference type="ChEBI" id="CHEBI:29105"/>
        <note>catalytic</note>
    </ligand>
</feature>
<gene>
    <name evidence="11" type="ORF">CTEN210_16739</name>
</gene>
<evidence type="ECO:0000256" key="5">
    <source>
        <dbReference type="ARBA" id="ARBA00022833"/>
    </source>
</evidence>
<keyword evidence="10" id="KW-0472">Membrane</keyword>
<evidence type="ECO:0000256" key="1">
    <source>
        <dbReference type="ARBA" id="ARBA00005860"/>
    </source>
</evidence>
<proteinExistence type="inferred from homology"/>
<dbReference type="SUPFAM" id="SSF55486">
    <property type="entry name" value="Metalloproteases ('zincins'), catalytic domain"/>
    <property type="match status" value="1"/>
</dbReference>
<feature type="transmembrane region" description="Helical" evidence="10">
    <location>
        <begin position="746"/>
        <end position="771"/>
    </location>
</feature>